<dbReference type="EMBL" id="FMBA01000019">
    <property type="protein sequence ID" value="SCC04789.1"/>
    <property type="molecule type" value="Genomic_DNA"/>
</dbReference>
<dbReference type="PROSITE" id="PS51257">
    <property type="entry name" value="PROKAR_LIPOPROTEIN"/>
    <property type="match status" value="1"/>
</dbReference>
<dbReference type="InterPro" id="IPR005586">
    <property type="entry name" value="ABC_trans_aux"/>
</dbReference>
<keyword evidence="1" id="KW-0732">Signal</keyword>
<evidence type="ECO:0000259" key="2">
    <source>
        <dbReference type="Pfam" id="PF03886"/>
    </source>
</evidence>
<dbReference type="Proteomes" id="UP000199698">
    <property type="component" value="Unassembled WGS sequence"/>
</dbReference>
<feature type="chain" id="PRO_5008689253" description="ABC-type transport auxiliary lipoprotein component domain-containing protein" evidence="1">
    <location>
        <begin position="27"/>
        <end position="195"/>
    </location>
</feature>
<dbReference type="SUPFAM" id="SSF159594">
    <property type="entry name" value="XCC0632-like"/>
    <property type="match status" value="1"/>
</dbReference>
<feature type="signal peptide" evidence="1">
    <location>
        <begin position="1"/>
        <end position="26"/>
    </location>
</feature>
<dbReference type="AlphaFoldDB" id="A0A1C4BD59"/>
<dbReference type="RefSeq" id="WP_091122908.1">
    <property type="nucleotide sequence ID" value="NZ_FMBA01000019.1"/>
</dbReference>
<evidence type="ECO:0000313" key="4">
    <source>
        <dbReference type="Proteomes" id="UP000199698"/>
    </source>
</evidence>
<dbReference type="Pfam" id="PF03886">
    <property type="entry name" value="ABC_trans_aux"/>
    <property type="match status" value="1"/>
</dbReference>
<protein>
    <recommendedName>
        <fullName evidence="2">ABC-type transport auxiliary lipoprotein component domain-containing protein</fullName>
    </recommendedName>
</protein>
<proteinExistence type="predicted"/>
<sequence>MMNKIYKKLLTVIFMPLLAILVGCSANNPSKSYFQLTSNLQSSVSQKIKTNNRFIWIESIDVASFLNKPGIVLQTDNITYETATQNLWASTLSQQLQERLSQDLTILLPNYLVSSQSITTPKLTVKLFIDGFHGSYTGDAIIKGRWVIADSKNNIETKPFERHVPLESNGYSALVKALSKGWQDEELDFANSVKL</sequence>
<organism evidence="3 4">
    <name type="scientific">Gilliamella intestini</name>
    <dbReference type="NCBI Taxonomy" id="1798183"/>
    <lineage>
        <taxon>Bacteria</taxon>
        <taxon>Pseudomonadati</taxon>
        <taxon>Pseudomonadota</taxon>
        <taxon>Gammaproteobacteria</taxon>
        <taxon>Orbales</taxon>
        <taxon>Orbaceae</taxon>
        <taxon>Gilliamella</taxon>
    </lineage>
</organism>
<keyword evidence="4" id="KW-1185">Reference proteome</keyword>
<accession>A0A1C4BD59</accession>
<dbReference type="STRING" id="1798183.GA0061080_101924"/>
<evidence type="ECO:0000256" key="1">
    <source>
        <dbReference type="SAM" id="SignalP"/>
    </source>
</evidence>
<evidence type="ECO:0000313" key="3">
    <source>
        <dbReference type="EMBL" id="SCC04789.1"/>
    </source>
</evidence>
<name>A0A1C4BD59_9GAMM</name>
<reference evidence="4" key="1">
    <citation type="submission" date="2016-08" db="EMBL/GenBank/DDBJ databases">
        <authorList>
            <person name="Varghese N."/>
            <person name="Submissions Spin"/>
        </authorList>
    </citation>
    <scope>NUCLEOTIDE SEQUENCE [LARGE SCALE GENOMIC DNA]</scope>
    <source>
        <strain evidence="4">R-53144</strain>
    </source>
</reference>
<feature type="domain" description="ABC-type transport auxiliary lipoprotein component" evidence="2">
    <location>
        <begin position="35"/>
        <end position="183"/>
    </location>
</feature>
<dbReference type="OrthoDB" id="5600407at2"/>
<gene>
    <name evidence="3" type="ORF">GA0061080_101924</name>
</gene>
<dbReference type="Gene3D" id="3.40.50.10610">
    <property type="entry name" value="ABC-type transport auxiliary lipoprotein component"/>
    <property type="match status" value="1"/>
</dbReference>